<dbReference type="OrthoDB" id="5148094at2759"/>
<dbReference type="Proteomes" id="UP000030762">
    <property type="component" value="Unassembled WGS sequence"/>
</dbReference>
<proteinExistence type="predicted"/>
<dbReference type="VEuPathDB" id="FungiDB:SDRG_15714"/>
<dbReference type="STRING" id="1156394.T0RAE0"/>
<sequence length="351" mass="38601">MKRLCDRLGLLFELYNYTIAAALMAANGTSKVIMHNLVAHGSHSVCLRSSALSTTQHSASWRHGLVGAKVARFELAEVILKLMASLSDSHPRVKEAGHAALVDITRPRDGLNCLYLARWHARPDPPDDGLDRSRLQTPLLDPISEGHMGPPKARGMLVKDQDHYSHLVRWLQHLMHLDALVHGLRDEIIQITRHSKDAICQCVLWVIAFLPPALDNGFFKYHGSPLDRSIKLISQLLTTVDDLVQENRLLTTSMALSNDRILFSEYVAVVTSRPNDEMVTAIQHVAIKGLQRATAGATSRMQASRRDTSRASTPEMSNAAVALAVLEAQARDAVALTMLDIVASLPASSQV</sequence>
<dbReference type="AlphaFoldDB" id="T0RAE0"/>
<name>T0RAE0_SAPDV</name>
<evidence type="ECO:0000313" key="2">
    <source>
        <dbReference type="Proteomes" id="UP000030762"/>
    </source>
</evidence>
<protein>
    <submittedName>
        <fullName evidence="1">Uncharacterized protein</fullName>
    </submittedName>
</protein>
<accession>T0RAE0</accession>
<evidence type="ECO:0000313" key="1">
    <source>
        <dbReference type="EMBL" id="EQC26472.1"/>
    </source>
</evidence>
<gene>
    <name evidence="1" type="ORF">SDRG_15714</name>
</gene>
<dbReference type="RefSeq" id="XP_008620118.1">
    <property type="nucleotide sequence ID" value="XM_008621896.1"/>
</dbReference>
<reference evidence="1 2" key="1">
    <citation type="submission" date="2012-04" db="EMBL/GenBank/DDBJ databases">
        <title>The Genome Sequence of Saprolegnia declina VS20.</title>
        <authorList>
            <consortium name="The Broad Institute Genome Sequencing Platform"/>
            <person name="Russ C."/>
            <person name="Nusbaum C."/>
            <person name="Tyler B."/>
            <person name="van West P."/>
            <person name="Dieguez-Uribeondo J."/>
            <person name="de Bruijn I."/>
            <person name="Tripathy S."/>
            <person name="Jiang R."/>
            <person name="Young S.K."/>
            <person name="Zeng Q."/>
            <person name="Gargeya S."/>
            <person name="Fitzgerald M."/>
            <person name="Haas B."/>
            <person name="Abouelleil A."/>
            <person name="Alvarado L."/>
            <person name="Arachchi H.M."/>
            <person name="Berlin A."/>
            <person name="Chapman S.B."/>
            <person name="Goldberg J."/>
            <person name="Griggs A."/>
            <person name="Gujja S."/>
            <person name="Hansen M."/>
            <person name="Howarth C."/>
            <person name="Imamovic A."/>
            <person name="Larimer J."/>
            <person name="McCowen C."/>
            <person name="Montmayeur A."/>
            <person name="Murphy C."/>
            <person name="Neiman D."/>
            <person name="Pearson M."/>
            <person name="Priest M."/>
            <person name="Roberts A."/>
            <person name="Saif S."/>
            <person name="Shea T."/>
            <person name="Sisk P."/>
            <person name="Sykes S."/>
            <person name="Wortman J."/>
            <person name="Nusbaum C."/>
            <person name="Birren B."/>
        </authorList>
    </citation>
    <scope>NUCLEOTIDE SEQUENCE [LARGE SCALE GENOMIC DNA]</scope>
    <source>
        <strain evidence="1 2">VS20</strain>
    </source>
</reference>
<dbReference type="InParanoid" id="T0RAE0"/>
<keyword evidence="2" id="KW-1185">Reference proteome</keyword>
<organism evidence="1 2">
    <name type="scientific">Saprolegnia diclina (strain VS20)</name>
    <dbReference type="NCBI Taxonomy" id="1156394"/>
    <lineage>
        <taxon>Eukaryota</taxon>
        <taxon>Sar</taxon>
        <taxon>Stramenopiles</taxon>
        <taxon>Oomycota</taxon>
        <taxon>Saprolegniomycetes</taxon>
        <taxon>Saprolegniales</taxon>
        <taxon>Saprolegniaceae</taxon>
        <taxon>Saprolegnia</taxon>
    </lineage>
</organism>
<dbReference type="GeneID" id="19956441"/>
<dbReference type="EMBL" id="JH767230">
    <property type="protein sequence ID" value="EQC26472.1"/>
    <property type="molecule type" value="Genomic_DNA"/>
</dbReference>